<protein>
    <submittedName>
        <fullName evidence="1">Uncharacterized protein</fullName>
    </submittedName>
</protein>
<dbReference type="EMBL" id="AP014926">
    <property type="protein sequence ID" value="BAR97237.1"/>
    <property type="molecule type" value="Genomic_DNA"/>
</dbReference>
<dbReference type="AlphaFoldDB" id="A0AAD1F8Q5"/>
<name>A0AAD1F8Q5_PREIN</name>
<evidence type="ECO:0000313" key="1">
    <source>
        <dbReference type="EMBL" id="BAR97237.1"/>
    </source>
</evidence>
<accession>A0AAD1F8Q5</accession>
<sequence length="51" mass="5806">MSYGMAHSGMLALFSLQIILAEGYRLWKQRKGLKPAKCGFSPFCLSIERRN</sequence>
<proteinExistence type="predicted"/>
<dbReference type="Proteomes" id="UP000067008">
    <property type="component" value="Chromosome 1"/>
</dbReference>
<gene>
    <name evidence="1" type="ORF">PI172_2509</name>
</gene>
<organism evidence="1 2">
    <name type="scientific">Prevotella intermedia</name>
    <dbReference type="NCBI Taxonomy" id="28131"/>
    <lineage>
        <taxon>Bacteria</taxon>
        <taxon>Pseudomonadati</taxon>
        <taxon>Bacteroidota</taxon>
        <taxon>Bacteroidia</taxon>
        <taxon>Bacteroidales</taxon>
        <taxon>Prevotellaceae</taxon>
        <taxon>Prevotella</taxon>
    </lineage>
</organism>
<reference evidence="1 2" key="1">
    <citation type="submission" date="2015-07" db="EMBL/GenBank/DDBJ databases">
        <title>Complete genome sequence of Prevotella intermedia strain 17-2.</title>
        <authorList>
            <person name="Nambu T."/>
        </authorList>
    </citation>
    <scope>NUCLEOTIDE SEQUENCE [LARGE SCALE GENOMIC DNA]</scope>
    <source>
        <strain evidence="1 2">17-2</strain>
    </source>
</reference>
<evidence type="ECO:0000313" key="2">
    <source>
        <dbReference type="Proteomes" id="UP000067008"/>
    </source>
</evidence>